<dbReference type="GO" id="GO:0005634">
    <property type="term" value="C:nucleus"/>
    <property type="evidence" value="ECO:0007669"/>
    <property type="project" value="TreeGrafter"/>
</dbReference>
<dbReference type="EMBL" id="HBIZ01001195">
    <property type="protein sequence ID" value="CAE0748091.1"/>
    <property type="molecule type" value="Transcribed_RNA"/>
</dbReference>
<dbReference type="GO" id="GO:0043130">
    <property type="term" value="F:ubiquitin binding"/>
    <property type="evidence" value="ECO:0007669"/>
    <property type="project" value="TreeGrafter"/>
</dbReference>
<dbReference type="GO" id="GO:0071108">
    <property type="term" value="P:protein K48-linked deubiquitination"/>
    <property type="evidence" value="ECO:0007669"/>
    <property type="project" value="TreeGrafter"/>
</dbReference>
<dbReference type="Gene3D" id="3.90.70.80">
    <property type="match status" value="1"/>
</dbReference>
<dbReference type="PANTHER" id="PTHR12931">
    <property type="entry name" value="UBIQUITIN THIOLESTERASE PROTEIN OTUB"/>
    <property type="match status" value="1"/>
</dbReference>
<accession>A0A7S4AZA7</accession>
<dbReference type="PANTHER" id="PTHR12931:SF15">
    <property type="entry name" value="UBIQUITIN THIOESTERASE OTUBAIN-LIKE"/>
    <property type="match status" value="1"/>
</dbReference>
<proteinExistence type="predicted"/>
<dbReference type="Pfam" id="PF10275">
    <property type="entry name" value="Peptidase_C65"/>
    <property type="match status" value="1"/>
</dbReference>
<dbReference type="InterPro" id="IPR038765">
    <property type="entry name" value="Papain-like_cys_pep_sf"/>
</dbReference>
<protein>
    <submittedName>
        <fullName evidence="1">Uncharacterized protein</fullName>
    </submittedName>
</protein>
<gene>
    <name evidence="1" type="ORF">PCAR00345_LOCUS673</name>
</gene>
<evidence type="ECO:0000313" key="1">
    <source>
        <dbReference type="EMBL" id="CAE0748091.1"/>
    </source>
</evidence>
<dbReference type="SUPFAM" id="SSF54001">
    <property type="entry name" value="Cysteine proteinases"/>
    <property type="match status" value="1"/>
</dbReference>
<dbReference type="InterPro" id="IPR019400">
    <property type="entry name" value="Peptidase_C65_otubain"/>
</dbReference>
<sequence>MLGRNATEAANAAEFLNDEEKSDAAVAALRTCATDYMRQHVDRFRLCCDSGNLEEYCARMSEMSSESPTFSPAYGGHSEIVALSEALRIRVEIVDCSGSMEKSAVPTYRLGEHLPSGTPMVYLLRKGLHYHLMLPAQAEGDRIAEPTVANP</sequence>
<organism evidence="1">
    <name type="scientific">Chrysotila carterae</name>
    <name type="common">Marine alga</name>
    <name type="synonym">Syracosphaera carterae</name>
    <dbReference type="NCBI Taxonomy" id="13221"/>
    <lineage>
        <taxon>Eukaryota</taxon>
        <taxon>Haptista</taxon>
        <taxon>Haptophyta</taxon>
        <taxon>Prymnesiophyceae</taxon>
        <taxon>Isochrysidales</taxon>
        <taxon>Isochrysidaceae</taxon>
        <taxon>Chrysotila</taxon>
    </lineage>
</organism>
<dbReference type="AlphaFoldDB" id="A0A7S4AZA7"/>
<reference evidence="1" key="1">
    <citation type="submission" date="2021-01" db="EMBL/GenBank/DDBJ databases">
        <authorList>
            <person name="Corre E."/>
            <person name="Pelletier E."/>
            <person name="Niang G."/>
            <person name="Scheremetjew M."/>
            <person name="Finn R."/>
            <person name="Kale V."/>
            <person name="Holt S."/>
            <person name="Cochrane G."/>
            <person name="Meng A."/>
            <person name="Brown T."/>
            <person name="Cohen L."/>
        </authorList>
    </citation>
    <scope>NUCLEOTIDE SEQUENCE</scope>
    <source>
        <strain evidence="1">CCMP645</strain>
    </source>
</reference>
<name>A0A7S4AZA7_CHRCT</name>
<dbReference type="GO" id="GO:0004843">
    <property type="term" value="F:cysteine-type deubiquitinase activity"/>
    <property type="evidence" value="ECO:0007669"/>
    <property type="project" value="TreeGrafter"/>
</dbReference>